<organism evidence="2 3">
    <name type="scientific">Leptidea sinapis</name>
    <dbReference type="NCBI Taxonomy" id="189913"/>
    <lineage>
        <taxon>Eukaryota</taxon>
        <taxon>Metazoa</taxon>
        <taxon>Ecdysozoa</taxon>
        <taxon>Arthropoda</taxon>
        <taxon>Hexapoda</taxon>
        <taxon>Insecta</taxon>
        <taxon>Pterygota</taxon>
        <taxon>Neoptera</taxon>
        <taxon>Endopterygota</taxon>
        <taxon>Lepidoptera</taxon>
        <taxon>Glossata</taxon>
        <taxon>Ditrysia</taxon>
        <taxon>Papilionoidea</taxon>
        <taxon>Pieridae</taxon>
        <taxon>Dismorphiinae</taxon>
        <taxon>Leptidea</taxon>
    </lineage>
</organism>
<dbReference type="Proteomes" id="UP000324832">
    <property type="component" value="Unassembled WGS sequence"/>
</dbReference>
<evidence type="ECO:0000313" key="2">
    <source>
        <dbReference type="EMBL" id="VVC89832.1"/>
    </source>
</evidence>
<gene>
    <name evidence="2" type="ORF">LSINAPIS_LOCUS2877</name>
</gene>
<keyword evidence="1" id="KW-0175">Coiled coil</keyword>
<sequence>MQKEVQRYKEKCDALTLELAEQESARRTAISEIESRAHAAWLEARQAKREADAAKDEAATLRRKLAAMHQADGASSPNR</sequence>
<dbReference type="EMBL" id="FZQP02000648">
    <property type="protein sequence ID" value="VVC89832.1"/>
    <property type="molecule type" value="Genomic_DNA"/>
</dbReference>
<name>A0A5E4PWL4_9NEOP</name>
<protein>
    <submittedName>
        <fullName evidence="2">Uncharacterized protein</fullName>
    </submittedName>
</protein>
<feature type="non-terminal residue" evidence="2">
    <location>
        <position position="79"/>
    </location>
</feature>
<evidence type="ECO:0000313" key="3">
    <source>
        <dbReference type="Proteomes" id="UP000324832"/>
    </source>
</evidence>
<feature type="coiled-coil region" evidence="1">
    <location>
        <begin position="5"/>
        <end position="71"/>
    </location>
</feature>
<evidence type="ECO:0000256" key="1">
    <source>
        <dbReference type="SAM" id="Coils"/>
    </source>
</evidence>
<accession>A0A5E4PWL4</accession>
<proteinExistence type="predicted"/>
<reference evidence="2 3" key="1">
    <citation type="submission" date="2017-07" db="EMBL/GenBank/DDBJ databases">
        <authorList>
            <person name="Talla V."/>
            <person name="Backstrom N."/>
        </authorList>
    </citation>
    <scope>NUCLEOTIDE SEQUENCE [LARGE SCALE GENOMIC DNA]</scope>
</reference>
<keyword evidence="3" id="KW-1185">Reference proteome</keyword>
<dbReference type="AlphaFoldDB" id="A0A5E4PWL4"/>